<feature type="non-terminal residue" evidence="2">
    <location>
        <position position="87"/>
    </location>
</feature>
<feature type="region of interest" description="Disordered" evidence="1">
    <location>
        <begin position="35"/>
        <end position="87"/>
    </location>
</feature>
<gene>
    <name evidence="2" type="ORF">SPARVUS_LOCUS13704797</name>
</gene>
<comment type="caution">
    <text evidence="2">The sequence shown here is derived from an EMBL/GenBank/DDBJ whole genome shotgun (WGS) entry which is preliminary data.</text>
</comment>
<sequence>MRRWRHDGGKSRRSRTFWPDPVCTICSRCTRMRWAPRSGQPRSGTGEDDHHILRSGLRGFSAQQAGSSCPLPPSPPSTPRTARHRGL</sequence>
<reference evidence="2" key="1">
    <citation type="submission" date="2023-05" db="EMBL/GenBank/DDBJ databases">
        <authorList>
            <person name="Stuckert A."/>
        </authorList>
    </citation>
    <scope>NUCLEOTIDE SEQUENCE</scope>
</reference>
<evidence type="ECO:0000313" key="2">
    <source>
        <dbReference type="EMBL" id="CAI9605968.1"/>
    </source>
</evidence>
<evidence type="ECO:0000313" key="3">
    <source>
        <dbReference type="Proteomes" id="UP001162483"/>
    </source>
</evidence>
<protein>
    <submittedName>
        <fullName evidence="2">Uncharacterized protein</fullName>
    </submittedName>
</protein>
<organism evidence="2 3">
    <name type="scientific">Staurois parvus</name>
    <dbReference type="NCBI Taxonomy" id="386267"/>
    <lineage>
        <taxon>Eukaryota</taxon>
        <taxon>Metazoa</taxon>
        <taxon>Chordata</taxon>
        <taxon>Craniata</taxon>
        <taxon>Vertebrata</taxon>
        <taxon>Euteleostomi</taxon>
        <taxon>Amphibia</taxon>
        <taxon>Batrachia</taxon>
        <taxon>Anura</taxon>
        <taxon>Neobatrachia</taxon>
        <taxon>Ranoidea</taxon>
        <taxon>Ranidae</taxon>
        <taxon>Staurois</taxon>
    </lineage>
</organism>
<dbReference type="Proteomes" id="UP001162483">
    <property type="component" value="Unassembled WGS sequence"/>
</dbReference>
<proteinExistence type="predicted"/>
<keyword evidence="3" id="KW-1185">Reference proteome</keyword>
<evidence type="ECO:0000256" key="1">
    <source>
        <dbReference type="SAM" id="MobiDB-lite"/>
    </source>
</evidence>
<name>A0ABN9G995_9NEOB</name>
<accession>A0ABN9G995</accession>
<dbReference type="EMBL" id="CATNWA010018212">
    <property type="protein sequence ID" value="CAI9605968.1"/>
    <property type="molecule type" value="Genomic_DNA"/>
</dbReference>